<evidence type="ECO:0000256" key="1">
    <source>
        <dbReference type="ARBA" id="ARBA00022598"/>
    </source>
</evidence>
<dbReference type="InterPro" id="IPR029063">
    <property type="entry name" value="SAM-dependent_MTases_sf"/>
</dbReference>
<keyword evidence="3" id="KW-0378">Hydrolase</keyword>
<keyword evidence="1" id="KW-0436">Ligase</keyword>
<dbReference type="InterPro" id="IPR016185">
    <property type="entry name" value="PreATP-grasp_dom_sf"/>
</dbReference>
<dbReference type="CDD" id="cd06850">
    <property type="entry name" value="biotinyl_domain"/>
    <property type="match status" value="1"/>
</dbReference>
<dbReference type="SUPFAM" id="SSF56059">
    <property type="entry name" value="Glutathione synthetase ATP-binding domain-like"/>
    <property type="match status" value="1"/>
</dbReference>
<evidence type="ECO:0000313" key="10">
    <source>
        <dbReference type="EMBL" id="ELA26223.1"/>
    </source>
</evidence>
<dbReference type="PROSITE" id="PS50979">
    <property type="entry name" value="BC"/>
    <property type="match status" value="1"/>
</dbReference>
<evidence type="ECO:0000256" key="3">
    <source>
        <dbReference type="ARBA" id="ARBA00022801"/>
    </source>
</evidence>
<dbReference type="InterPro" id="IPR050856">
    <property type="entry name" value="Biotin_carboxylase_complex"/>
</dbReference>
<dbReference type="InterPro" id="IPR003778">
    <property type="entry name" value="CT_A_B"/>
</dbReference>
<evidence type="ECO:0000256" key="6">
    <source>
        <dbReference type="PROSITE-ProRule" id="PRU00409"/>
    </source>
</evidence>
<dbReference type="SMART" id="SM00878">
    <property type="entry name" value="Biotin_carb_C"/>
    <property type="match status" value="1"/>
</dbReference>
<evidence type="ECO:0000259" key="9">
    <source>
        <dbReference type="PROSITE" id="PS50979"/>
    </source>
</evidence>
<dbReference type="SUPFAM" id="SSF51246">
    <property type="entry name" value="Rudiment single hybrid motif"/>
    <property type="match status" value="1"/>
</dbReference>
<dbReference type="InterPro" id="IPR005479">
    <property type="entry name" value="CPAse_ATP-bd"/>
</dbReference>
<dbReference type="InterPro" id="IPR029000">
    <property type="entry name" value="Cyclophilin-like_dom_sf"/>
</dbReference>
<dbReference type="PROSITE" id="PS50975">
    <property type="entry name" value="ATP_GRASP"/>
    <property type="match status" value="1"/>
</dbReference>
<gene>
    <name evidence="10" type="ORF">CGGC5_12769</name>
</gene>
<dbReference type="Pfam" id="PF02785">
    <property type="entry name" value="Biotin_carb_C"/>
    <property type="match status" value="1"/>
</dbReference>
<dbReference type="CDD" id="cd02440">
    <property type="entry name" value="AdoMet_MTases"/>
    <property type="match status" value="1"/>
</dbReference>
<dbReference type="SUPFAM" id="SSF52440">
    <property type="entry name" value="PreATP-grasp domain"/>
    <property type="match status" value="1"/>
</dbReference>
<evidence type="ECO:0000256" key="5">
    <source>
        <dbReference type="ARBA" id="ARBA00023267"/>
    </source>
</evidence>
<evidence type="ECO:0000256" key="7">
    <source>
        <dbReference type="SAM" id="MobiDB-lite"/>
    </source>
</evidence>
<organism evidence="10">
    <name type="scientific">Colletotrichum fructicola (strain Nara gc5)</name>
    <name type="common">Anthracnose fungus</name>
    <name type="synonym">Colletotrichum gloeosporioides (strain Nara gc5)</name>
    <dbReference type="NCBI Taxonomy" id="1213859"/>
    <lineage>
        <taxon>Eukaryota</taxon>
        <taxon>Fungi</taxon>
        <taxon>Dikarya</taxon>
        <taxon>Ascomycota</taxon>
        <taxon>Pezizomycotina</taxon>
        <taxon>Sordariomycetes</taxon>
        <taxon>Hypocreomycetidae</taxon>
        <taxon>Glomerellales</taxon>
        <taxon>Glomerellaceae</taxon>
        <taxon>Colletotrichum</taxon>
        <taxon>Colletotrichum gloeosporioides species complex</taxon>
    </lineage>
</organism>
<reference evidence="10" key="1">
    <citation type="submission" date="2012-08" db="EMBL/GenBank/DDBJ databases">
        <title>Genome analysis of Colletotrichum orbiculare and Colletotrichum fructicola.</title>
        <authorList>
            <person name="Gan P.H.P."/>
            <person name="Ikeda K."/>
            <person name="Irieda H."/>
            <person name="Narusaka M."/>
            <person name="O'Connell R.J."/>
            <person name="Narusaka Y."/>
            <person name="Takano Y."/>
            <person name="Kubo Y."/>
            <person name="Shirasu K."/>
        </authorList>
    </citation>
    <scope>NUCLEOTIDE SEQUENCE</scope>
    <source>
        <strain evidence="10">Nara gc5</strain>
    </source>
</reference>
<feature type="region of interest" description="Disordered" evidence="7">
    <location>
        <begin position="783"/>
        <end position="805"/>
    </location>
</feature>
<dbReference type="SUPFAM" id="SSF160467">
    <property type="entry name" value="PH0987 N-terminal domain-like"/>
    <property type="match status" value="1"/>
</dbReference>
<dbReference type="Gene3D" id="3.40.50.150">
    <property type="entry name" value="Vaccinia Virus protein VP39"/>
    <property type="match status" value="1"/>
</dbReference>
<evidence type="ECO:0000256" key="4">
    <source>
        <dbReference type="ARBA" id="ARBA00022840"/>
    </source>
</evidence>
<keyword evidence="2 6" id="KW-0547">Nucleotide-binding</keyword>
<dbReference type="Pfam" id="PF13489">
    <property type="entry name" value="Methyltransf_23"/>
    <property type="match status" value="1"/>
</dbReference>
<dbReference type="PANTHER" id="PTHR18866">
    <property type="entry name" value="CARBOXYLASE:PYRUVATE/ACETYL-COA/PROPIONYL-COA CARBOXYLASE"/>
    <property type="match status" value="1"/>
</dbReference>
<dbReference type="Pfam" id="PF02786">
    <property type="entry name" value="CPSase_L_D2"/>
    <property type="match status" value="1"/>
</dbReference>
<dbReference type="SMART" id="SM00796">
    <property type="entry name" value="AHS1"/>
    <property type="match status" value="1"/>
</dbReference>
<keyword evidence="5" id="KW-0092">Biotin</keyword>
<dbReference type="GO" id="GO:0005524">
    <property type="term" value="F:ATP binding"/>
    <property type="evidence" value="ECO:0007669"/>
    <property type="project" value="UniProtKB-UniRule"/>
</dbReference>
<dbReference type="Gene3D" id="2.40.50.100">
    <property type="match status" value="1"/>
</dbReference>
<dbReference type="GO" id="GO:0016874">
    <property type="term" value="F:ligase activity"/>
    <property type="evidence" value="ECO:0007669"/>
    <property type="project" value="UniProtKB-KW"/>
</dbReference>
<dbReference type="Gene3D" id="2.40.100.10">
    <property type="entry name" value="Cyclophilin-like"/>
    <property type="match status" value="2"/>
</dbReference>
<feature type="domain" description="ATP-grasp" evidence="8">
    <location>
        <begin position="125"/>
        <end position="321"/>
    </location>
</feature>
<dbReference type="InterPro" id="IPR011761">
    <property type="entry name" value="ATP-grasp"/>
</dbReference>
<dbReference type="PANTHER" id="PTHR18866:SF128">
    <property type="entry name" value="UREA AMIDOLYASE"/>
    <property type="match status" value="1"/>
</dbReference>
<dbReference type="InterPro" id="IPR003833">
    <property type="entry name" value="CT_C_D"/>
</dbReference>
<dbReference type="InterPro" id="IPR005481">
    <property type="entry name" value="BC-like_N"/>
</dbReference>
<sequence length="1520" mass="166920">MASSLKAIKKVLVANRGEIAVRCIKACRELGVKTVAIYTDADASSLHTVSADEAVLLPGSDRTAYTDGDAIIDIAQTHTADAIIPGYGFLSENADFAAATEAAGITFIGPSVTSIKAMGLKHEAREIAHRAGVPTVPGTPLLSSAAEARESASRLGFPIMLKATGGGGGMGLQICQDEAEVEKAFETVVSRAGTLFKNSGVFLEKYYPRSRHIEVQVAGNGEVVVSFGERECSLQRRHQKVIEECPSPFVDATLRRKLCQSAVDYASQLNCRSVGTVEFLVDDETAEYFFLEMNTRLQVEHGITELCYGVDLVHLMLRQADCEKAGLGGIPTAELRSLGREQPLGSAIEVRVYAEDALNDFAPRPGLLQSVRWPKSEGDDGVRVDTWVKGGQRITPYYDPLVGKIMVHDDQGREQARQKMIRVLKGTTLQGTQTNLQYLTKVLQSEAFIQGNTLTTFLNDFVFEACAIQVLEPGMMTTIQDYPGRVSVRHGVPRSGPMDTLSSQIANVLVGDEPGTELLEVTLTGPALRFYVDAVVAVCGGSVPVTVDDMDQPMWSRFVVRRGQVLKLGQLGGSGFRAYIAIKGGRKLQMHDVLDLAEQSTQWAAKATSFSLPSNAVPSLDIKQVWCMEGPYGDNDILTPAGRAALYEAAWKVNHNSGRSGVRLAGPQLEWARSSGGGGGSHPSNVFDYGYPFGGVNWTGDFPVIFSVDSPDAGGFACPLTVCSADFWKLGQLKPGDEIRFRPTTFESAIVMLKKQVEYVAAVATCAQTGQVTASIPALYPEEDSQASSGSSTLREIPATDSDPKTIYRQGGDSSIIVEFGTQVADLRNTICVRLLAKQLEDRQLDGVSWTPSIATLTVHFNPKKISQTELLSILSELPCGLGQSSNQMPVREVQLPICLDHSAIAEAVQRYMDNIRKDASYLPDNVEYIRENNALSSRQAVFDAFLNTPWLTVAVGFYVGTPFLFPLDPKYVYVGQKYNPSRVFTPSGSVGLGGSLVAIYPVAAPGGYQLIGRTIGCWDETGNRPCFEPSKPWLFRHFDLVRFVEVGEEEYDKLKHDYDIGQYEFTINETTINMDHFIAKFDAADRDPAHLEWTKRQAEASKELARRETELFDEWHAATTASTNGAAAADGELEERSGSNILRIKSPVSASVWKLEVGVGDVLKSGQTVAVLEAMKMEIKVICGKDENGMVVKSIITDDNASEIGTGVASSTASVTSSVLSYREENGRKYHAYKEGKYTAPNDEQEQDRLDLQHNLFLLTFDNALGLAPPNQPNSNVQRVLDVGTGTGIWAIDFGEDHEGAEVLGIDLSHSMPEFVPPNVRFEIDDLDEEWTYSQPFDYIHTRGMNSCIADWRVFLTKVFDNLTPGGYFELQELEVFPRSDDGTLTPECQLSQCMKYVHEAFEIFGRSFQQIPDLVRVMEDVGFVDVKMSLFKWPSNTWPKDPKYKELGDWNNENINNGFVAITMAPFTRALGWTKEEVHVFLPGVRKDLNDKSIHAYWPVYVVYGMKPVVDNTETAEA</sequence>
<dbReference type="Gene3D" id="3.30.470.20">
    <property type="entry name" value="ATP-grasp fold, B domain"/>
    <property type="match status" value="1"/>
</dbReference>
<dbReference type="GO" id="GO:0046872">
    <property type="term" value="F:metal ion binding"/>
    <property type="evidence" value="ECO:0007669"/>
    <property type="project" value="InterPro"/>
</dbReference>
<dbReference type="EMBL" id="KB021068">
    <property type="protein sequence ID" value="ELA26223.1"/>
    <property type="molecule type" value="Genomic_DNA"/>
</dbReference>
<dbReference type="Gene3D" id="3.30.1360.40">
    <property type="match status" value="1"/>
</dbReference>
<dbReference type="SMART" id="SM00797">
    <property type="entry name" value="AHS2"/>
    <property type="match status" value="1"/>
</dbReference>
<dbReference type="SUPFAM" id="SSF51230">
    <property type="entry name" value="Single hybrid motif"/>
    <property type="match status" value="1"/>
</dbReference>
<dbReference type="STRING" id="1213859.L2FKE5"/>
<dbReference type="InterPro" id="IPR011054">
    <property type="entry name" value="Rudment_hybrid_motif"/>
</dbReference>
<dbReference type="InterPro" id="IPR011764">
    <property type="entry name" value="Biotin_carboxylation_dom"/>
</dbReference>
<protein>
    <submittedName>
        <fullName evidence="10">Acetyl-propionyl-coenzyme a carboxylase alpha chain</fullName>
    </submittedName>
</protein>
<accession>L2FKE5</accession>
<evidence type="ECO:0000259" key="8">
    <source>
        <dbReference type="PROSITE" id="PS50975"/>
    </source>
</evidence>
<dbReference type="SUPFAM" id="SSF53335">
    <property type="entry name" value="S-adenosyl-L-methionine-dependent methyltransferases"/>
    <property type="match status" value="1"/>
</dbReference>
<name>L2FKE5_COLFN</name>
<dbReference type="GO" id="GO:0016787">
    <property type="term" value="F:hydrolase activity"/>
    <property type="evidence" value="ECO:0007669"/>
    <property type="project" value="UniProtKB-KW"/>
</dbReference>
<keyword evidence="4 6" id="KW-0067">ATP-binding</keyword>
<dbReference type="Pfam" id="PF00289">
    <property type="entry name" value="Biotin_carb_N"/>
    <property type="match status" value="1"/>
</dbReference>
<dbReference type="InterPro" id="IPR011053">
    <property type="entry name" value="Single_hybrid_motif"/>
</dbReference>
<dbReference type="InterPro" id="IPR005482">
    <property type="entry name" value="Biotin_COase_C"/>
</dbReference>
<evidence type="ECO:0000256" key="2">
    <source>
        <dbReference type="ARBA" id="ARBA00022741"/>
    </source>
</evidence>
<proteinExistence type="predicted"/>
<dbReference type="HOGENOM" id="CLU_002162_0_3_1"/>
<dbReference type="Pfam" id="PF02682">
    <property type="entry name" value="CT_C_D"/>
    <property type="match status" value="1"/>
</dbReference>
<dbReference type="Pfam" id="PF02626">
    <property type="entry name" value="CT_A_B"/>
    <property type="match status" value="1"/>
</dbReference>
<feature type="domain" description="Biotin carboxylation" evidence="9">
    <location>
        <begin position="7"/>
        <end position="463"/>
    </location>
</feature>
<dbReference type="PROSITE" id="PS00867">
    <property type="entry name" value="CPSASE_2"/>
    <property type="match status" value="1"/>
</dbReference>
<dbReference type="PROSITE" id="PS00866">
    <property type="entry name" value="CPSASE_1"/>
    <property type="match status" value="1"/>
</dbReference>
<dbReference type="SUPFAM" id="SSF50891">
    <property type="entry name" value="Cyclophilin-like"/>
    <property type="match status" value="2"/>
</dbReference>